<dbReference type="PANTHER" id="PTHR13887:SF14">
    <property type="entry name" value="DISULFIDE BOND FORMATION PROTEIN D"/>
    <property type="match status" value="1"/>
</dbReference>
<keyword evidence="9" id="KW-1185">Reference proteome</keyword>
<gene>
    <name evidence="8" type="ORF">MB27_01620</name>
</gene>
<keyword evidence="6" id="KW-0812">Transmembrane</keyword>
<evidence type="ECO:0000259" key="7">
    <source>
        <dbReference type="Pfam" id="PF13462"/>
    </source>
</evidence>
<comment type="similarity">
    <text evidence="1">Belongs to the thioredoxin family. DsbA subfamily.</text>
</comment>
<dbReference type="Gene3D" id="3.40.30.10">
    <property type="entry name" value="Glutaredoxin"/>
    <property type="match status" value="1"/>
</dbReference>
<dbReference type="OrthoDB" id="117402at2"/>
<dbReference type="PANTHER" id="PTHR13887">
    <property type="entry name" value="GLUTATHIONE S-TRANSFERASE KAPPA"/>
    <property type="match status" value="1"/>
</dbReference>
<dbReference type="eggNOG" id="COG1651">
    <property type="taxonomic scope" value="Bacteria"/>
</dbReference>
<comment type="caution">
    <text evidence="8">The sequence shown here is derived from an EMBL/GenBank/DDBJ whole genome shotgun (WGS) entry which is preliminary data.</text>
</comment>
<dbReference type="SUPFAM" id="SSF52833">
    <property type="entry name" value="Thioredoxin-like"/>
    <property type="match status" value="1"/>
</dbReference>
<feature type="transmembrane region" description="Helical" evidence="6">
    <location>
        <begin position="28"/>
        <end position="48"/>
    </location>
</feature>
<dbReference type="InterPro" id="IPR036249">
    <property type="entry name" value="Thioredoxin-like_sf"/>
</dbReference>
<protein>
    <submittedName>
        <fullName evidence="8">DSBA oxidoreductase</fullName>
    </submittedName>
</protein>
<keyword evidence="6" id="KW-0472">Membrane</keyword>
<dbReference type="Pfam" id="PF13462">
    <property type="entry name" value="Thioredoxin_4"/>
    <property type="match status" value="1"/>
</dbReference>
<evidence type="ECO:0000256" key="3">
    <source>
        <dbReference type="ARBA" id="ARBA00023002"/>
    </source>
</evidence>
<keyword evidence="2" id="KW-0732">Signal</keyword>
<keyword evidence="5" id="KW-0676">Redox-active center</keyword>
<keyword evidence="4" id="KW-1015">Disulfide bond</keyword>
<reference evidence="8 9" key="1">
    <citation type="submission" date="2014-10" db="EMBL/GenBank/DDBJ databases">
        <title>Draft genome sequence of Actinoplanes utahensis NRRL 12052.</title>
        <authorList>
            <person name="Velasco-Bucheli B."/>
            <person name="del Cerro C."/>
            <person name="Hormigo D."/>
            <person name="Garcia J.L."/>
            <person name="Acebal C."/>
            <person name="Arroyo M."/>
            <person name="de la Mata I."/>
        </authorList>
    </citation>
    <scope>NUCLEOTIDE SEQUENCE [LARGE SCALE GENOMIC DNA]</scope>
    <source>
        <strain evidence="8 9">NRRL 12052</strain>
    </source>
</reference>
<name>A0A0A6UVA6_ACTUT</name>
<dbReference type="EMBL" id="JRTT01000002">
    <property type="protein sequence ID" value="KHD78838.1"/>
    <property type="molecule type" value="Genomic_DNA"/>
</dbReference>
<dbReference type="STRING" id="1869.MB27_01620"/>
<organism evidence="8 9">
    <name type="scientific">Actinoplanes utahensis</name>
    <dbReference type="NCBI Taxonomy" id="1869"/>
    <lineage>
        <taxon>Bacteria</taxon>
        <taxon>Bacillati</taxon>
        <taxon>Actinomycetota</taxon>
        <taxon>Actinomycetes</taxon>
        <taxon>Micromonosporales</taxon>
        <taxon>Micromonosporaceae</taxon>
        <taxon>Actinoplanes</taxon>
    </lineage>
</organism>
<dbReference type="CDD" id="cd02972">
    <property type="entry name" value="DsbA_family"/>
    <property type="match status" value="1"/>
</dbReference>
<feature type="domain" description="Thioredoxin-like fold" evidence="7">
    <location>
        <begin position="80"/>
        <end position="231"/>
    </location>
</feature>
<evidence type="ECO:0000256" key="5">
    <source>
        <dbReference type="ARBA" id="ARBA00023284"/>
    </source>
</evidence>
<evidence type="ECO:0000313" key="8">
    <source>
        <dbReference type="EMBL" id="KHD78838.1"/>
    </source>
</evidence>
<dbReference type="AlphaFoldDB" id="A0A0A6UVA6"/>
<dbReference type="GO" id="GO:0016491">
    <property type="term" value="F:oxidoreductase activity"/>
    <property type="evidence" value="ECO:0007669"/>
    <property type="project" value="UniProtKB-KW"/>
</dbReference>
<evidence type="ECO:0000256" key="4">
    <source>
        <dbReference type="ARBA" id="ARBA00023157"/>
    </source>
</evidence>
<accession>A0A0A6UVA6</accession>
<evidence type="ECO:0000256" key="1">
    <source>
        <dbReference type="ARBA" id="ARBA00005791"/>
    </source>
</evidence>
<evidence type="ECO:0000256" key="2">
    <source>
        <dbReference type="ARBA" id="ARBA00022729"/>
    </source>
</evidence>
<evidence type="ECO:0000256" key="6">
    <source>
        <dbReference type="SAM" id="Phobius"/>
    </source>
</evidence>
<keyword evidence="6" id="KW-1133">Transmembrane helix</keyword>
<sequence>MSKGSKDRAVKARQIVAEQKARERRRTVTLWTSVAVVLVLFVAGLIGYTKLSGQDDTTAAATAPASAVDDGTAFAVGSGPVTVDIYEDFMCPACGSFEETTGPTLKQLATDGKITLRFHPVAILDRFSNGTAYSTRAAAASAAAAEAGKFVEFHDALYANRPAENTDGLTDAAMLELAAGIGLTSETFTDAVNGGTYKAWAAQATEKFAAKGYTGTPTIVVGGEKLTGPNDTVPDTALVTETIGKAAG</sequence>
<keyword evidence="3" id="KW-0560">Oxidoreductase</keyword>
<evidence type="ECO:0000313" key="9">
    <source>
        <dbReference type="Proteomes" id="UP000054537"/>
    </source>
</evidence>
<dbReference type="RefSeq" id="WP_043521910.1">
    <property type="nucleotide sequence ID" value="NZ_BAABKU010000001.1"/>
</dbReference>
<dbReference type="InterPro" id="IPR012336">
    <property type="entry name" value="Thioredoxin-like_fold"/>
</dbReference>
<proteinExistence type="inferred from homology"/>
<dbReference type="Proteomes" id="UP000054537">
    <property type="component" value="Unassembled WGS sequence"/>
</dbReference>